<dbReference type="Proteomes" id="UP000007800">
    <property type="component" value="Unassembled WGS sequence"/>
</dbReference>
<evidence type="ECO:0000313" key="2">
    <source>
        <dbReference type="EMBL" id="EER17332.1"/>
    </source>
</evidence>
<dbReference type="InParanoid" id="C5KDM9"/>
<dbReference type="AlphaFoldDB" id="C5KDM9"/>
<organism evidence="3">
    <name type="scientific">Perkinsus marinus (strain ATCC 50983 / TXsc)</name>
    <dbReference type="NCBI Taxonomy" id="423536"/>
    <lineage>
        <taxon>Eukaryota</taxon>
        <taxon>Sar</taxon>
        <taxon>Alveolata</taxon>
        <taxon>Perkinsozoa</taxon>
        <taxon>Perkinsea</taxon>
        <taxon>Perkinsida</taxon>
        <taxon>Perkinsidae</taxon>
        <taxon>Perkinsus</taxon>
    </lineage>
</organism>
<dbReference type="OrthoDB" id="484388at2759"/>
<keyword evidence="3" id="KW-1185">Reference proteome</keyword>
<evidence type="ECO:0000256" key="1">
    <source>
        <dbReference type="SAM" id="MobiDB-lite"/>
    </source>
</evidence>
<sequence length="368" mass="41692">MAPSHALIDGHIVPVDISSTVGRSTAVQLDALRAQLGIGVDPWYDYSYMRAQKARKRGDGTASDQEDFEAMVAKLKKSDQPKRRYMGVTEQLNSILKKQQKARDEQKKLVKATAPVKKSAPVVAVRKPKKLRRRLRLSAVFRSLGREDRVKDRKSVVPDDDRYTPNYAVCWPSMKVADFNKREPSETRRDRVKALEEERRSILVKAIEKREKAAEDPGPVEGEEKTKRVRMYGYDDDEDEDERDDIYGDYDDDDDDIIQIEERRGRGGDPLSSIPRDAYILGGGSGSIRIPDFDKMLPRPDVVTRNVNEFIPAENADLASSTRVNPLANLIEFRKMPGGQKSSKARKSLLRGEPVPLDPDAHRIHLEL</sequence>
<dbReference type="EMBL" id="GG672124">
    <property type="protein sequence ID" value="EER17332.1"/>
    <property type="molecule type" value="Genomic_DNA"/>
</dbReference>
<dbReference type="OMA" id="YSYMRAQ"/>
<proteinExistence type="predicted"/>
<reference evidence="2 3" key="1">
    <citation type="submission" date="2008-07" db="EMBL/GenBank/DDBJ databases">
        <authorList>
            <person name="El-Sayed N."/>
            <person name="Caler E."/>
            <person name="Inman J."/>
            <person name="Amedeo P."/>
            <person name="Hass B."/>
            <person name="Wortman J."/>
        </authorList>
    </citation>
    <scope>NUCLEOTIDE SEQUENCE [LARGE SCALE GENOMIC DNA]</scope>
    <source>
        <strain evidence="3">ATCC 50983 / TXsc</strain>
    </source>
</reference>
<name>C5KDM9_PERM5</name>
<feature type="compositionally biased region" description="Basic and acidic residues" evidence="1">
    <location>
        <begin position="359"/>
        <end position="368"/>
    </location>
</feature>
<accession>C5KDM9</accession>
<feature type="region of interest" description="Disordered" evidence="1">
    <location>
        <begin position="335"/>
        <end position="368"/>
    </location>
</feature>
<dbReference type="GeneID" id="9062386"/>
<evidence type="ECO:0000313" key="3">
    <source>
        <dbReference type="Proteomes" id="UP000007800"/>
    </source>
</evidence>
<protein>
    <submittedName>
        <fullName evidence="2">Uncharacterized protein</fullName>
    </submittedName>
</protein>
<dbReference type="RefSeq" id="XP_002785536.1">
    <property type="nucleotide sequence ID" value="XM_002785490.1"/>
</dbReference>
<gene>
    <name evidence="2" type="ORF">Pmar_PMAR022269</name>
</gene>